<reference evidence="1 2" key="1">
    <citation type="submission" date="2020-10" db="EMBL/GenBank/DDBJ databases">
        <authorList>
            <person name="Klimov P.B."/>
            <person name="Dyachkov S.M."/>
            <person name="Chetverikov P.E."/>
        </authorList>
    </citation>
    <scope>NUCLEOTIDE SEQUENCE [LARGE SCALE GENOMIC DNA]</scope>
    <source>
        <strain evidence="1">BMOC 18-1129-001#AD2665</strain>
        <tissue evidence="1">Entire mites</tissue>
    </source>
</reference>
<evidence type="ECO:0000313" key="2">
    <source>
        <dbReference type="Proteomes" id="UP000825002"/>
    </source>
</evidence>
<dbReference type="Proteomes" id="UP000825002">
    <property type="component" value="Unassembled WGS sequence"/>
</dbReference>
<sequence length="43" mass="4723">MTGFSSALSDISINVPRKFVVTRSKSINIGRSMGMYWNQTNAG</sequence>
<keyword evidence="2" id="KW-1185">Reference proteome</keyword>
<name>A0ABQ7SB00_9ACAR</name>
<accession>A0ABQ7SB00</accession>
<organism evidence="1 2">
    <name type="scientific">Fragariocoptes setiger</name>
    <dbReference type="NCBI Taxonomy" id="1670756"/>
    <lineage>
        <taxon>Eukaryota</taxon>
        <taxon>Metazoa</taxon>
        <taxon>Ecdysozoa</taxon>
        <taxon>Arthropoda</taxon>
        <taxon>Chelicerata</taxon>
        <taxon>Arachnida</taxon>
        <taxon>Acari</taxon>
        <taxon>Acariformes</taxon>
        <taxon>Trombidiformes</taxon>
        <taxon>Prostigmata</taxon>
        <taxon>Eupodina</taxon>
        <taxon>Eriophyoidea</taxon>
        <taxon>Phytoptidae</taxon>
        <taxon>Fragariocoptes</taxon>
    </lineage>
</organism>
<dbReference type="EMBL" id="JAIFTH010000116">
    <property type="protein sequence ID" value="KAG9510596.1"/>
    <property type="molecule type" value="Genomic_DNA"/>
</dbReference>
<evidence type="ECO:0000313" key="1">
    <source>
        <dbReference type="EMBL" id="KAG9510596.1"/>
    </source>
</evidence>
<protein>
    <submittedName>
        <fullName evidence="1">Uncharacterized protein</fullName>
    </submittedName>
</protein>
<proteinExistence type="predicted"/>
<gene>
    <name evidence="1" type="ORF">GZH46_00860</name>
</gene>
<comment type="caution">
    <text evidence="1">The sequence shown here is derived from an EMBL/GenBank/DDBJ whole genome shotgun (WGS) entry which is preliminary data.</text>
</comment>